<comment type="caution">
    <text evidence="3">The sequence shown here is derived from an EMBL/GenBank/DDBJ whole genome shotgun (WGS) entry which is preliminary data.</text>
</comment>
<sequence length="169" mass="18408">MHIAHPPRRLPWRPALLAMLTAAAFGMLAPAAHAGECPADMRVADGQGQKPGPSMPKDVTDVVRYSTDLSKEPLALAGRLFRLRQLEMKPGGIVPWHSHNERPAMIYIVSGEVVEYASNCAAPILHRAGDVAPERNGTSHWWKNTGSSTAVLISVDLFPTGMQMDPHEM</sequence>
<keyword evidence="4" id="KW-1185">Reference proteome</keyword>
<dbReference type="RefSeq" id="WP_345538521.1">
    <property type="nucleotide sequence ID" value="NZ_BAABGJ010000027.1"/>
</dbReference>
<dbReference type="EMBL" id="BAABGJ010000027">
    <property type="protein sequence ID" value="GAA4344385.1"/>
    <property type="molecule type" value="Genomic_DNA"/>
</dbReference>
<evidence type="ECO:0000313" key="3">
    <source>
        <dbReference type="EMBL" id="GAA4344385.1"/>
    </source>
</evidence>
<feature type="domain" description="Cupin type-2" evidence="2">
    <location>
        <begin position="87"/>
        <end position="155"/>
    </location>
</feature>
<dbReference type="Proteomes" id="UP001500975">
    <property type="component" value="Unassembled WGS sequence"/>
</dbReference>
<dbReference type="Pfam" id="PF07883">
    <property type="entry name" value="Cupin_2"/>
    <property type="match status" value="1"/>
</dbReference>
<feature type="signal peptide" evidence="1">
    <location>
        <begin position="1"/>
        <end position="34"/>
    </location>
</feature>
<dbReference type="Gene3D" id="2.60.120.10">
    <property type="entry name" value="Jelly Rolls"/>
    <property type="match status" value="1"/>
</dbReference>
<evidence type="ECO:0000313" key="4">
    <source>
        <dbReference type="Proteomes" id="UP001500975"/>
    </source>
</evidence>
<dbReference type="InterPro" id="IPR014710">
    <property type="entry name" value="RmlC-like_jellyroll"/>
</dbReference>
<proteinExistence type="predicted"/>
<evidence type="ECO:0000259" key="2">
    <source>
        <dbReference type="Pfam" id="PF07883"/>
    </source>
</evidence>
<accession>A0ABP8HTX7</accession>
<feature type="chain" id="PRO_5045793443" evidence="1">
    <location>
        <begin position="35"/>
        <end position="169"/>
    </location>
</feature>
<reference evidence="4" key="1">
    <citation type="journal article" date="2019" name="Int. J. Syst. Evol. Microbiol.">
        <title>The Global Catalogue of Microorganisms (GCM) 10K type strain sequencing project: providing services to taxonomists for standard genome sequencing and annotation.</title>
        <authorList>
            <consortium name="The Broad Institute Genomics Platform"/>
            <consortium name="The Broad Institute Genome Sequencing Center for Infectious Disease"/>
            <person name="Wu L."/>
            <person name="Ma J."/>
        </authorList>
    </citation>
    <scope>NUCLEOTIDE SEQUENCE [LARGE SCALE GENOMIC DNA]</scope>
    <source>
        <strain evidence="4">JCM 17804</strain>
    </source>
</reference>
<keyword evidence="1" id="KW-0732">Signal</keyword>
<gene>
    <name evidence="3" type="ORF">GCM10023165_27470</name>
</gene>
<evidence type="ECO:0000256" key="1">
    <source>
        <dbReference type="SAM" id="SignalP"/>
    </source>
</evidence>
<organism evidence="3 4">
    <name type="scientific">Variovorax defluvii</name>
    <dbReference type="NCBI Taxonomy" id="913761"/>
    <lineage>
        <taxon>Bacteria</taxon>
        <taxon>Pseudomonadati</taxon>
        <taxon>Pseudomonadota</taxon>
        <taxon>Betaproteobacteria</taxon>
        <taxon>Burkholderiales</taxon>
        <taxon>Comamonadaceae</taxon>
        <taxon>Variovorax</taxon>
    </lineage>
</organism>
<dbReference type="InterPro" id="IPR013096">
    <property type="entry name" value="Cupin_2"/>
</dbReference>
<name>A0ABP8HTX7_9BURK</name>
<protein>
    <submittedName>
        <fullName evidence="3">Cupin domain-containing protein</fullName>
    </submittedName>
</protein>
<dbReference type="SUPFAM" id="SSF51182">
    <property type="entry name" value="RmlC-like cupins"/>
    <property type="match status" value="1"/>
</dbReference>
<dbReference type="InterPro" id="IPR011051">
    <property type="entry name" value="RmlC_Cupin_sf"/>
</dbReference>